<proteinExistence type="predicted"/>
<evidence type="ECO:0000313" key="2">
    <source>
        <dbReference type="EMBL" id="ADU13953.1"/>
    </source>
</evidence>
<dbReference type="AlphaFoldDB" id="E8RMS2"/>
<dbReference type="STRING" id="573065.Astex_2299"/>
<dbReference type="EMBL" id="CP002395">
    <property type="protein sequence ID" value="ADU13953.1"/>
    <property type="molecule type" value="Genomic_DNA"/>
</dbReference>
<gene>
    <name evidence="2" type="ordered locus">Astex_2299</name>
</gene>
<evidence type="ECO:0000256" key="1">
    <source>
        <dbReference type="SAM" id="Phobius"/>
    </source>
</evidence>
<reference evidence="3" key="1">
    <citation type="submission" date="2010-12" db="EMBL/GenBank/DDBJ databases">
        <title>Complete sequence of chromosome 1 of Asticcacaulis excentricus CB 48.</title>
        <authorList>
            <consortium name="US DOE Joint Genome Institute"/>
            <person name="Lucas S."/>
            <person name="Copeland A."/>
            <person name="Lapidus A."/>
            <person name="Cheng J.-F."/>
            <person name="Bruce D."/>
            <person name="Goodwin L."/>
            <person name="Pitluck S."/>
            <person name="Teshima H."/>
            <person name="Davenport K."/>
            <person name="Detter J.C."/>
            <person name="Han C."/>
            <person name="Tapia R."/>
            <person name="Land M."/>
            <person name="Hauser L."/>
            <person name="Jeffries C."/>
            <person name="Kyrpides N."/>
            <person name="Ivanova N."/>
            <person name="Ovchinnikova G."/>
            <person name="Brun Y.V."/>
            <person name="Woyke T."/>
        </authorList>
    </citation>
    <scope>NUCLEOTIDE SEQUENCE [LARGE SCALE GENOMIC DNA]</scope>
    <source>
        <strain evidence="3">ATCC 15261 / DSM 4724 / KCTC 12464 / NCIMB 9791 / VKM B-1370 / CB 48</strain>
    </source>
</reference>
<feature type="transmembrane region" description="Helical" evidence="1">
    <location>
        <begin position="117"/>
        <end position="136"/>
    </location>
</feature>
<feature type="transmembrane region" description="Helical" evidence="1">
    <location>
        <begin position="6"/>
        <end position="27"/>
    </location>
</feature>
<sequence length="158" mass="17379">MDLRQANLAWSWLGHILMCALAAWALFRGGLTERTATAIVGLGWVITPLLQSKGVVGLDLGTTSVDLVVFVLLTWLSCRTRKLWVLFASSSILLGVAGHFSVMLTDDVSLPAYISNNGFWSGYMLLFALFIGMVNAERTRLSNQSSTNMRTRAKTPLR</sequence>
<feature type="transmembrane region" description="Helical" evidence="1">
    <location>
        <begin position="56"/>
        <end position="76"/>
    </location>
</feature>
<keyword evidence="3" id="KW-1185">Reference proteome</keyword>
<dbReference type="KEGG" id="aex:Astex_2299"/>
<protein>
    <submittedName>
        <fullName evidence="2">Uncharacterized protein</fullName>
    </submittedName>
</protein>
<keyword evidence="1" id="KW-1133">Transmembrane helix</keyword>
<organism evidence="2 3">
    <name type="scientific">Asticcacaulis excentricus (strain ATCC 15261 / DSM 4724 / KCTC 12464 / NCIMB 9791 / VKM B-1370 / CB 48)</name>
    <dbReference type="NCBI Taxonomy" id="573065"/>
    <lineage>
        <taxon>Bacteria</taxon>
        <taxon>Pseudomonadati</taxon>
        <taxon>Pseudomonadota</taxon>
        <taxon>Alphaproteobacteria</taxon>
        <taxon>Caulobacterales</taxon>
        <taxon>Caulobacteraceae</taxon>
        <taxon>Asticcacaulis</taxon>
    </lineage>
</organism>
<keyword evidence="1" id="KW-0812">Transmembrane</keyword>
<dbReference type="Proteomes" id="UP000001492">
    <property type="component" value="Chromosome 1"/>
</dbReference>
<evidence type="ECO:0000313" key="3">
    <source>
        <dbReference type="Proteomes" id="UP000001492"/>
    </source>
</evidence>
<name>E8RMS2_ASTEC</name>
<accession>E8RMS2</accession>
<feature type="transmembrane region" description="Helical" evidence="1">
    <location>
        <begin position="83"/>
        <end position="105"/>
    </location>
</feature>
<dbReference type="HOGENOM" id="CLU_1773576_0_0_5"/>
<keyword evidence="1" id="KW-0472">Membrane</keyword>